<dbReference type="InterPro" id="IPR001031">
    <property type="entry name" value="Thioesterase"/>
</dbReference>
<dbReference type="Proteomes" id="UP000249616">
    <property type="component" value="Chromosome"/>
</dbReference>
<sequence>MVEKSVGGARASQWFRSIRGSRNPRLRLVCFPHAGGAASSFRSWAHLVPDDVELLAVRYPGREDRLFEPPAERMEELAEPLADACATLTGSPLALFGHSMGASVAFEVTVRLARTPGAAGAEALFVSGRAGPGRNRHRDLADATDEKLVEDLIAMSGATAEALANEELRELFLPAVRADYRLIERYAASVPTPTLDLPVYAYYGDQDDEIDEDSVNAWSAVTRSTFVARSFPGGHFYLDDRTAPLVADVLARLGVKAATPATA</sequence>
<dbReference type="PANTHER" id="PTHR11487">
    <property type="entry name" value="THIOESTERASE"/>
    <property type="match status" value="1"/>
</dbReference>
<organism evidence="4 5">
    <name type="scientific">Streptomyces cadmiisoli</name>
    <dbReference type="NCBI Taxonomy" id="2184053"/>
    <lineage>
        <taxon>Bacteria</taxon>
        <taxon>Bacillati</taxon>
        <taxon>Actinomycetota</taxon>
        <taxon>Actinomycetes</taxon>
        <taxon>Kitasatosporales</taxon>
        <taxon>Streptomycetaceae</taxon>
        <taxon>Streptomyces</taxon>
        <taxon>Streptomyces aurantiacus group</taxon>
    </lineage>
</organism>
<dbReference type="Pfam" id="PF00975">
    <property type="entry name" value="Thioesterase"/>
    <property type="match status" value="1"/>
</dbReference>
<gene>
    <name evidence="4" type="ORF">DN051_02195</name>
</gene>
<evidence type="ECO:0000313" key="5">
    <source>
        <dbReference type="Proteomes" id="UP000249616"/>
    </source>
</evidence>
<evidence type="ECO:0000259" key="3">
    <source>
        <dbReference type="SMART" id="SM00824"/>
    </source>
</evidence>
<dbReference type="RefSeq" id="WP_112437783.1">
    <property type="nucleotide sequence ID" value="NZ_CBDRHE010000009.1"/>
</dbReference>
<dbReference type="SMART" id="SM00824">
    <property type="entry name" value="PKS_TE"/>
    <property type="match status" value="1"/>
</dbReference>
<dbReference type="SUPFAM" id="SSF53474">
    <property type="entry name" value="alpha/beta-Hydrolases"/>
    <property type="match status" value="1"/>
</dbReference>
<keyword evidence="5" id="KW-1185">Reference proteome</keyword>
<dbReference type="GO" id="GO:0008610">
    <property type="term" value="P:lipid biosynthetic process"/>
    <property type="evidence" value="ECO:0007669"/>
    <property type="project" value="TreeGrafter"/>
</dbReference>
<dbReference type="Gene3D" id="3.40.50.1820">
    <property type="entry name" value="alpha/beta hydrolase"/>
    <property type="match status" value="1"/>
</dbReference>
<dbReference type="EMBL" id="CP030073">
    <property type="protein sequence ID" value="AWW35618.1"/>
    <property type="molecule type" value="Genomic_DNA"/>
</dbReference>
<dbReference type="GO" id="GO:0016787">
    <property type="term" value="F:hydrolase activity"/>
    <property type="evidence" value="ECO:0007669"/>
    <property type="project" value="UniProtKB-KW"/>
</dbReference>
<dbReference type="PANTHER" id="PTHR11487:SF0">
    <property type="entry name" value="S-ACYL FATTY ACID SYNTHASE THIOESTERASE, MEDIUM CHAIN"/>
    <property type="match status" value="1"/>
</dbReference>
<comment type="similarity">
    <text evidence="1">Belongs to the thioesterase family.</text>
</comment>
<protein>
    <submittedName>
        <fullName evidence="4">Thioesterase</fullName>
    </submittedName>
</protein>
<accession>A0A2Z4ISL7</accession>
<dbReference type="InterPro" id="IPR029058">
    <property type="entry name" value="AB_hydrolase_fold"/>
</dbReference>
<dbReference type="InterPro" id="IPR020802">
    <property type="entry name" value="TesA-like"/>
</dbReference>
<name>A0A2Z4ISL7_9ACTN</name>
<keyword evidence="2" id="KW-0378">Hydrolase</keyword>
<reference evidence="4 5" key="1">
    <citation type="journal article" date="2019" name="Int. J. Syst. Evol. Microbiol.">
        <title>Streptomyces cadmiisoli sp. nov., a novel actinomycete isolated from cadmium-contaminated soil.</title>
        <authorList>
            <person name="Li K."/>
            <person name="Tang X."/>
            <person name="Zhao J."/>
            <person name="Guo Y."/>
            <person name="Tang Y."/>
            <person name="Gao J."/>
        </authorList>
    </citation>
    <scope>NUCLEOTIDE SEQUENCE [LARGE SCALE GENOMIC DNA]</scope>
    <source>
        <strain evidence="4 5">ZFG47</strain>
    </source>
</reference>
<dbReference type="InterPro" id="IPR012223">
    <property type="entry name" value="TEII"/>
</dbReference>
<proteinExistence type="inferred from homology"/>
<dbReference type="AlphaFoldDB" id="A0A2Z4ISL7"/>
<evidence type="ECO:0000256" key="2">
    <source>
        <dbReference type="ARBA" id="ARBA00022801"/>
    </source>
</evidence>
<dbReference type="KEGG" id="scad:DN051_02195"/>
<evidence type="ECO:0000256" key="1">
    <source>
        <dbReference type="ARBA" id="ARBA00007169"/>
    </source>
</evidence>
<evidence type="ECO:0000313" key="4">
    <source>
        <dbReference type="EMBL" id="AWW35618.1"/>
    </source>
</evidence>
<feature type="domain" description="Thioesterase TesA-like" evidence="3">
    <location>
        <begin position="29"/>
        <end position="250"/>
    </location>
</feature>